<sequence>MEIDNKEGPPLDDQEEYASLDDQEGHSILDEQEEEYASLDEHEESSILDEQEWDANSDDQGDHSNLDNQRQHPNSDDKEEQSNLDELEYESNLSEQDEGSTLDKEEYESNSDEQEEQSNLDEQEYESHLNEQEESTLDEQEYESHLNEQEGDSTLDEQESESHLDEREEDSNLDEQEEESTLDEQEYESHLDAREEDSNLDEQEYESHLDEQEEESTLDEQGEEYSKSDYHEESSTLYEEDAPSQSNCKAETALNKMFHRGTLPRLFFLNRNHYINRCRMPSDSKTKQNRIKAGWQNRLNYKYLRECERKAEEDDFTAVIVKLAIPTLRDPNLRPFDKMHCDMYVVWTNKQNTVLKYESLATYEAKVGGGETPTDYINYQVPMVKDDFTQCYYMVMGRMKSVQESKSYRKSKQTATINMCTAERIESLFRVKNRKRKHLEYDDTPSPKAPSTPDSLEDEPQEVAYLGSAFVGEFNVVDGEYQFVNRFKNSDIKLMDETRLTSNNFSCAIEDLTGEKFKQLNAFIERVTKRETLPYLTVAYEVEEVETLIDRMILPPRNYYNQSSKDCDCKRIVYMTTWSRQTLSEGTNFANQCIFYDSTAYRTAEEVEEWKSKDSPIERFAKCIIGKGYWSEGEDKAWTKEARQEVLKAFNTAEQINKPPSKTSW</sequence>
<accession>A0AC35TGD6</accession>
<proteinExistence type="predicted"/>
<dbReference type="WBParaSite" id="RSKR_0000035100.1">
    <property type="protein sequence ID" value="RSKR_0000035100.1"/>
    <property type="gene ID" value="RSKR_0000035100"/>
</dbReference>
<organism evidence="1 2">
    <name type="scientific">Rhabditophanes sp. KR3021</name>
    <dbReference type="NCBI Taxonomy" id="114890"/>
    <lineage>
        <taxon>Eukaryota</taxon>
        <taxon>Metazoa</taxon>
        <taxon>Ecdysozoa</taxon>
        <taxon>Nematoda</taxon>
        <taxon>Chromadorea</taxon>
        <taxon>Rhabditida</taxon>
        <taxon>Tylenchina</taxon>
        <taxon>Panagrolaimomorpha</taxon>
        <taxon>Strongyloidoidea</taxon>
        <taxon>Alloionematidae</taxon>
        <taxon>Rhabditophanes</taxon>
    </lineage>
</organism>
<name>A0AC35TGD6_9BILA</name>
<reference evidence="2" key="1">
    <citation type="submission" date="2016-11" db="UniProtKB">
        <authorList>
            <consortium name="WormBaseParasite"/>
        </authorList>
    </citation>
    <scope>IDENTIFICATION</scope>
    <source>
        <strain evidence="2">KR3021</strain>
    </source>
</reference>
<protein>
    <submittedName>
        <fullName evidence="2">2-oxoisovalerate dehydrogenase subunit alpha</fullName>
    </submittedName>
</protein>
<evidence type="ECO:0000313" key="1">
    <source>
        <dbReference type="Proteomes" id="UP000095286"/>
    </source>
</evidence>
<dbReference type="Proteomes" id="UP000095286">
    <property type="component" value="Unplaced"/>
</dbReference>
<evidence type="ECO:0000313" key="2">
    <source>
        <dbReference type="WBParaSite" id="RSKR_0000035100.1"/>
    </source>
</evidence>